<evidence type="ECO:0000313" key="6">
    <source>
        <dbReference type="EMBL" id="PZR04164.1"/>
    </source>
</evidence>
<dbReference type="InterPro" id="IPR000847">
    <property type="entry name" value="LysR_HTH_N"/>
</dbReference>
<evidence type="ECO:0000256" key="1">
    <source>
        <dbReference type="ARBA" id="ARBA00009437"/>
    </source>
</evidence>
<dbReference type="Gene3D" id="1.10.10.10">
    <property type="entry name" value="Winged helix-like DNA-binding domain superfamily/Winged helix DNA-binding domain"/>
    <property type="match status" value="1"/>
</dbReference>
<keyword evidence="3" id="KW-0238">DNA-binding</keyword>
<dbReference type="AlphaFoldDB" id="A0A2W5ULN5"/>
<name>A0A2W5ULN5_9BACT</name>
<evidence type="ECO:0000259" key="5">
    <source>
        <dbReference type="PROSITE" id="PS50931"/>
    </source>
</evidence>
<dbReference type="GO" id="GO:0043565">
    <property type="term" value="F:sequence-specific DNA binding"/>
    <property type="evidence" value="ECO:0007669"/>
    <property type="project" value="TreeGrafter"/>
</dbReference>
<reference evidence="6 7" key="1">
    <citation type="submission" date="2017-08" db="EMBL/GenBank/DDBJ databases">
        <title>Infants hospitalized years apart are colonized by the same room-sourced microbial strains.</title>
        <authorList>
            <person name="Brooks B."/>
            <person name="Olm M.R."/>
            <person name="Firek B.A."/>
            <person name="Baker R."/>
            <person name="Thomas B.C."/>
            <person name="Morowitz M.J."/>
            <person name="Banfield J.F."/>
        </authorList>
    </citation>
    <scope>NUCLEOTIDE SEQUENCE [LARGE SCALE GENOMIC DNA]</scope>
    <source>
        <strain evidence="6">S2_003_000_R2_14</strain>
    </source>
</reference>
<dbReference type="InterPro" id="IPR058163">
    <property type="entry name" value="LysR-type_TF_proteobact-type"/>
</dbReference>
<dbReference type="EMBL" id="QFQP01000063">
    <property type="protein sequence ID" value="PZR04164.1"/>
    <property type="molecule type" value="Genomic_DNA"/>
</dbReference>
<dbReference type="GO" id="GO:0006351">
    <property type="term" value="P:DNA-templated transcription"/>
    <property type="evidence" value="ECO:0007669"/>
    <property type="project" value="TreeGrafter"/>
</dbReference>
<feature type="domain" description="HTH lysR-type" evidence="5">
    <location>
        <begin position="6"/>
        <end position="63"/>
    </location>
</feature>
<dbReference type="InterPro" id="IPR036390">
    <property type="entry name" value="WH_DNA-bd_sf"/>
</dbReference>
<sequence length="290" mass="31542">MSVSALDWNDVRFFLAVAQTGRVARAARSLGVDQTTVTRRIASLESRLRAELFTRGASGWSLTVAGERVSKAARRMAEAAEEVASQDDEALDGVVRIATSETIAEYFVPAALKHVQLRHPGIRAVVNTGFSRVDLLRGEADLAIRLVRPTDARLASRRVARRFFRLYASPDYLARRGEPADDLAGHSIVTYDEALRVDGAPFRHLELGRVTHAFEANSARVLVAAAVAGLGVVQLPDYVGDATPALVHVLPGRDVPYAIWLVVPQSKRRSGIVRIVADAIAATFTQRSEP</sequence>
<dbReference type="PANTHER" id="PTHR30537:SF3">
    <property type="entry name" value="TRANSCRIPTIONAL REGULATORY PROTEIN"/>
    <property type="match status" value="1"/>
</dbReference>
<evidence type="ECO:0000256" key="4">
    <source>
        <dbReference type="ARBA" id="ARBA00023163"/>
    </source>
</evidence>
<comment type="similarity">
    <text evidence="1">Belongs to the LysR transcriptional regulatory family.</text>
</comment>
<evidence type="ECO:0000256" key="3">
    <source>
        <dbReference type="ARBA" id="ARBA00023125"/>
    </source>
</evidence>
<dbReference type="PANTHER" id="PTHR30537">
    <property type="entry name" value="HTH-TYPE TRANSCRIPTIONAL REGULATOR"/>
    <property type="match status" value="1"/>
</dbReference>
<dbReference type="Proteomes" id="UP000249061">
    <property type="component" value="Unassembled WGS sequence"/>
</dbReference>
<evidence type="ECO:0000256" key="2">
    <source>
        <dbReference type="ARBA" id="ARBA00023015"/>
    </source>
</evidence>
<dbReference type="GO" id="GO:0003700">
    <property type="term" value="F:DNA-binding transcription factor activity"/>
    <property type="evidence" value="ECO:0007669"/>
    <property type="project" value="InterPro"/>
</dbReference>
<keyword evidence="2" id="KW-0805">Transcription regulation</keyword>
<dbReference type="InterPro" id="IPR005119">
    <property type="entry name" value="LysR_subst-bd"/>
</dbReference>
<dbReference type="Gene3D" id="3.40.190.290">
    <property type="match status" value="1"/>
</dbReference>
<organism evidence="6 7">
    <name type="scientific">Archangium gephyra</name>
    <dbReference type="NCBI Taxonomy" id="48"/>
    <lineage>
        <taxon>Bacteria</taxon>
        <taxon>Pseudomonadati</taxon>
        <taxon>Myxococcota</taxon>
        <taxon>Myxococcia</taxon>
        <taxon>Myxococcales</taxon>
        <taxon>Cystobacterineae</taxon>
        <taxon>Archangiaceae</taxon>
        <taxon>Archangium</taxon>
    </lineage>
</organism>
<dbReference type="PRINTS" id="PR00039">
    <property type="entry name" value="HTHLYSR"/>
</dbReference>
<dbReference type="SUPFAM" id="SSF53850">
    <property type="entry name" value="Periplasmic binding protein-like II"/>
    <property type="match status" value="1"/>
</dbReference>
<gene>
    <name evidence="6" type="ORF">DI536_34740</name>
</gene>
<dbReference type="Pfam" id="PF00126">
    <property type="entry name" value="HTH_1"/>
    <property type="match status" value="1"/>
</dbReference>
<evidence type="ECO:0000313" key="7">
    <source>
        <dbReference type="Proteomes" id="UP000249061"/>
    </source>
</evidence>
<proteinExistence type="inferred from homology"/>
<dbReference type="SUPFAM" id="SSF46785">
    <property type="entry name" value="Winged helix' DNA-binding domain"/>
    <property type="match status" value="1"/>
</dbReference>
<dbReference type="InterPro" id="IPR036388">
    <property type="entry name" value="WH-like_DNA-bd_sf"/>
</dbReference>
<keyword evidence="4" id="KW-0804">Transcription</keyword>
<accession>A0A2W5ULN5</accession>
<dbReference type="Pfam" id="PF03466">
    <property type="entry name" value="LysR_substrate"/>
    <property type="match status" value="1"/>
</dbReference>
<protein>
    <submittedName>
        <fullName evidence="6">LysR family transcriptional regulator</fullName>
    </submittedName>
</protein>
<dbReference type="PROSITE" id="PS50931">
    <property type="entry name" value="HTH_LYSR"/>
    <property type="match status" value="1"/>
</dbReference>
<comment type="caution">
    <text evidence="6">The sequence shown here is derived from an EMBL/GenBank/DDBJ whole genome shotgun (WGS) entry which is preliminary data.</text>
</comment>